<proteinExistence type="inferred from homology"/>
<evidence type="ECO:0000313" key="4">
    <source>
        <dbReference type="EMBL" id="BDI06893.1"/>
    </source>
</evidence>
<organism evidence="4 5">
    <name type="scientific">Sphaerotilus microaerophilus</name>
    <dbReference type="NCBI Taxonomy" id="2914710"/>
    <lineage>
        <taxon>Bacteria</taxon>
        <taxon>Pseudomonadati</taxon>
        <taxon>Pseudomonadota</taxon>
        <taxon>Betaproteobacteria</taxon>
        <taxon>Burkholderiales</taxon>
        <taxon>Sphaerotilaceae</taxon>
        <taxon>Sphaerotilus</taxon>
    </lineage>
</organism>
<name>A0ABM7YQU0_9BURK</name>
<dbReference type="Gene3D" id="3.90.1150.10">
    <property type="entry name" value="Aspartate Aminotransferase, domain 1"/>
    <property type="match status" value="1"/>
</dbReference>
<dbReference type="PANTHER" id="PTHR43713:SF3">
    <property type="entry name" value="GLUTAMATE-1-SEMIALDEHYDE 2,1-AMINOMUTASE 1, CHLOROPLASTIC-RELATED"/>
    <property type="match status" value="1"/>
</dbReference>
<protein>
    <submittedName>
        <fullName evidence="4">Glutamate-1-semialdehyde 2,1-aminomutase</fullName>
    </submittedName>
</protein>
<dbReference type="InterPro" id="IPR015422">
    <property type="entry name" value="PyrdxlP-dep_Trfase_small"/>
</dbReference>
<dbReference type="PANTHER" id="PTHR43713">
    <property type="entry name" value="GLUTAMATE-1-SEMIALDEHYDE 2,1-AMINOMUTASE"/>
    <property type="match status" value="1"/>
</dbReference>
<sequence>METTLSLSAVSLAVLAATGLPRLHRRLSLSRAKHRSLTGHSRMAQRVARLIPGYAYDEARFFAADDAPPEVAAQRRAGFERLAALYEQRWPRSAQMTARARESISDLQFTGRYRVPFQFSPYLREHLKLGNFLQASGGLEVEDLDGNRFHDLTGSYGVNVFGYDFYKVCIAEGAARAAALGPVLGAYHPAVLANAERLKAISGLDEVSFHMSGTEAVMQAVRLARYHTRRKYLVRFCGAYHGWWEDVQPGPGNPLPPRETYTLQDLSERSLQVLRQRNDVACVLVNPLQALHPNSAAPGDSSLVDSGRRAHFDRAAYAAWLQRLRAVCSERGIVLIFDEVFVGFRLAPGGAQAYFGVQADMVTYGKTLGGGLPVGVVCGRRDLMKRWRDERPADICFARGTFNAHPYVMGAMQAFLERLDSPAVRQLYDGLDERWNARAAALNARLEAVGLPVRVANLSTIWTVLYTQPSRYNWMLQFYLRAEGLLLSWVGSGRLIFSLNHDDAAFESVCERFVAAAQAMQADGWWWQAPEQTNRSIRRSLLRELLSHRF</sequence>
<dbReference type="Pfam" id="PF00202">
    <property type="entry name" value="Aminotran_3"/>
    <property type="match status" value="2"/>
</dbReference>
<dbReference type="Proteomes" id="UP001057498">
    <property type="component" value="Chromosome"/>
</dbReference>
<dbReference type="RefSeq" id="WP_251970132.1">
    <property type="nucleotide sequence ID" value="NZ_AP025730.1"/>
</dbReference>
<evidence type="ECO:0000256" key="2">
    <source>
        <dbReference type="ARBA" id="ARBA00022898"/>
    </source>
</evidence>
<gene>
    <name evidence="4" type="ORF">CATMQ487_38630</name>
</gene>
<dbReference type="InterPro" id="IPR015424">
    <property type="entry name" value="PyrdxlP-dep_Trfase"/>
</dbReference>
<dbReference type="InterPro" id="IPR005814">
    <property type="entry name" value="Aminotrans_3"/>
</dbReference>
<reference evidence="4" key="1">
    <citation type="submission" date="2022-04" db="EMBL/GenBank/DDBJ databases">
        <title>Whole genome sequence of Sphaerotilus sp. FB-5.</title>
        <authorList>
            <person name="Takeda M."/>
            <person name="Narihara S."/>
            <person name="Akimoto M."/>
            <person name="Akimoto R."/>
            <person name="Nishiyashiki S."/>
            <person name="Murakami T."/>
        </authorList>
    </citation>
    <scope>NUCLEOTIDE SEQUENCE</scope>
    <source>
        <strain evidence="4">FB-5</strain>
    </source>
</reference>
<keyword evidence="5" id="KW-1185">Reference proteome</keyword>
<evidence type="ECO:0000256" key="1">
    <source>
        <dbReference type="ARBA" id="ARBA00001933"/>
    </source>
</evidence>
<dbReference type="InterPro" id="IPR049704">
    <property type="entry name" value="Aminotrans_3_PPA_site"/>
</dbReference>
<keyword evidence="2 3" id="KW-0663">Pyridoxal phosphate</keyword>
<dbReference type="EMBL" id="AP025730">
    <property type="protein sequence ID" value="BDI06893.1"/>
    <property type="molecule type" value="Genomic_DNA"/>
</dbReference>
<comment type="cofactor">
    <cofactor evidence="1">
        <name>pyridoxal 5'-phosphate</name>
        <dbReference type="ChEBI" id="CHEBI:597326"/>
    </cofactor>
</comment>
<evidence type="ECO:0000313" key="5">
    <source>
        <dbReference type="Proteomes" id="UP001057498"/>
    </source>
</evidence>
<dbReference type="PROSITE" id="PS00600">
    <property type="entry name" value="AA_TRANSFER_CLASS_3"/>
    <property type="match status" value="1"/>
</dbReference>
<accession>A0ABM7YQU0</accession>
<comment type="similarity">
    <text evidence="3">Belongs to the class-III pyridoxal-phosphate-dependent aminotransferase family.</text>
</comment>
<dbReference type="SUPFAM" id="SSF53383">
    <property type="entry name" value="PLP-dependent transferases"/>
    <property type="match status" value="1"/>
</dbReference>
<evidence type="ECO:0000256" key="3">
    <source>
        <dbReference type="RuleBase" id="RU003560"/>
    </source>
</evidence>
<dbReference type="InterPro" id="IPR015421">
    <property type="entry name" value="PyrdxlP-dep_Trfase_major"/>
</dbReference>
<dbReference type="Gene3D" id="3.40.640.10">
    <property type="entry name" value="Type I PLP-dependent aspartate aminotransferase-like (Major domain)"/>
    <property type="match status" value="1"/>
</dbReference>